<dbReference type="InterPro" id="IPR016181">
    <property type="entry name" value="Acyl_CoA_acyltransferase"/>
</dbReference>
<protein>
    <submittedName>
        <fullName evidence="2">GNAT family N-acetyltransferase</fullName>
    </submittedName>
</protein>
<dbReference type="Gene3D" id="3.40.630.30">
    <property type="match status" value="1"/>
</dbReference>
<dbReference type="Pfam" id="PF00583">
    <property type="entry name" value="Acetyltransf_1"/>
    <property type="match status" value="1"/>
</dbReference>
<dbReference type="EMBL" id="CP159872">
    <property type="protein sequence ID" value="XCM78080.1"/>
    <property type="molecule type" value="Genomic_DNA"/>
</dbReference>
<sequence length="189" mass="20790">MTETITVTTWHLEQTAAAEVVPAAAPDGLDLRVVRAELIGPEFARFLYTAVGGPWTWTDRLPWSYAQWRDWLAQEGLETWVAWVSGTPAGYVQLEPHPDGEVEIIYFGLLPDFIGKGLGSHLLALGLDRAWDLADRHPALPPTRKVTVHTCSLDGPAALPTYQSRGLRLTRTETTHQPPTPPPGPWPGA</sequence>
<evidence type="ECO:0000313" key="2">
    <source>
        <dbReference type="EMBL" id="XCM78080.1"/>
    </source>
</evidence>
<proteinExistence type="predicted"/>
<name>A0AAU8JQD4_9ACTN</name>
<dbReference type="PROSITE" id="PS51186">
    <property type="entry name" value="GNAT"/>
    <property type="match status" value="1"/>
</dbReference>
<dbReference type="KEGG" id="kcm:ABWK59_03580"/>
<dbReference type="AlphaFoldDB" id="A0AAU8JQD4"/>
<evidence type="ECO:0000259" key="1">
    <source>
        <dbReference type="PROSITE" id="PS51186"/>
    </source>
</evidence>
<accession>A0AAU8JQD4</accession>
<dbReference type="SUPFAM" id="SSF55729">
    <property type="entry name" value="Acyl-CoA N-acyltransferases (Nat)"/>
    <property type="match status" value="1"/>
</dbReference>
<organism evidence="2">
    <name type="scientific">Kitasatospora camelliae</name>
    <dbReference type="NCBI Taxonomy" id="3156397"/>
    <lineage>
        <taxon>Bacteria</taxon>
        <taxon>Bacillati</taxon>
        <taxon>Actinomycetota</taxon>
        <taxon>Actinomycetes</taxon>
        <taxon>Kitasatosporales</taxon>
        <taxon>Streptomycetaceae</taxon>
        <taxon>Kitasatospora</taxon>
    </lineage>
</organism>
<feature type="domain" description="N-acetyltransferase" evidence="1">
    <location>
        <begin position="29"/>
        <end position="189"/>
    </location>
</feature>
<reference evidence="2" key="1">
    <citation type="submission" date="2024-06" db="EMBL/GenBank/DDBJ databases">
        <title>The genome sequences of Kitasatospora sp. strain HUAS MG31.</title>
        <authorList>
            <person name="Mo P."/>
        </authorList>
    </citation>
    <scope>NUCLEOTIDE SEQUENCE</scope>
    <source>
        <strain evidence="2">HUAS MG31</strain>
    </source>
</reference>
<dbReference type="InterPro" id="IPR000182">
    <property type="entry name" value="GNAT_dom"/>
</dbReference>
<dbReference type="CDD" id="cd04301">
    <property type="entry name" value="NAT_SF"/>
    <property type="match status" value="1"/>
</dbReference>
<dbReference type="RefSeq" id="WP_354637823.1">
    <property type="nucleotide sequence ID" value="NZ_CP159872.1"/>
</dbReference>
<gene>
    <name evidence="2" type="ORF">ABWK59_03580</name>
</gene>
<dbReference type="GO" id="GO:0016747">
    <property type="term" value="F:acyltransferase activity, transferring groups other than amino-acyl groups"/>
    <property type="evidence" value="ECO:0007669"/>
    <property type="project" value="InterPro"/>
</dbReference>